<evidence type="ECO:0000313" key="8">
    <source>
        <dbReference type="Proteomes" id="UP000517712"/>
    </source>
</evidence>
<dbReference type="Pfam" id="PF07690">
    <property type="entry name" value="MFS_1"/>
    <property type="match status" value="1"/>
</dbReference>
<feature type="transmembrane region" description="Helical" evidence="5">
    <location>
        <begin position="93"/>
        <end position="117"/>
    </location>
</feature>
<dbReference type="PANTHER" id="PTHR23514:SF13">
    <property type="entry name" value="INNER MEMBRANE PROTEIN YBJJ"/>
    <property type="match status" value="1"/>
</dbReference>
<dbReference type="Gene3D" id="1.20.1250.20">
    <property type="entry name" value="MFS general substrate transporter like domains"/>
    <property type="match status" value="1"/>
</dbReference>
<dbReference type="GO" id="GO:0022857">
    <property type="term" value="F:transmembrane transporter activity"/>
    <property type="evidence" value="ECO:0007669"/>
    <property type="project" value="InterPro"/>
</dbReference>
<dbReference type="InterPro" id="IPR036259">
    <property type="entry name" value="MFS_trans_sf"/>
</dbReference>
<dbReference type="GO" id="GO:0005886">
    <property type="term" value="C:plasma membrane"/>
    <property type="evidence" value="ECO:0007669"/>
    <property type="project" value="UniProtKB-SubCell"/>
</dbReference>
<feature type="transmembrane region" description="Helical" evidence="5">
    <location>
        <begin position="265"/>
        <end position="282"/>
    </location>
</feature>
<keyword evidence="3 5" id="KW-1133">Transmembrane helix</keyword>
<feature type="domain" description="Major facilitator superfamily (MFS) profile" evidence="6">
    <location>
        <begin position="156"/>
        <end position="389"/>
    </location>
</feature>
<feature type="transmembrane region" description="Helical" evidence="5">
    <location>
        <begin position="196"/>
        <end position="215"/>
    </location>
</feature>
<accession>A0A7W9FD47</accession>
<dbReference type="InterPro" id="IPR051788">
    <property type="entry name" value="MFS_Transporter"/>
</dbReference>
<name>A0A7W9FD47_9MICO</name>
<proteinExistence type="predicted"/>
<sequence length="389" mass="38584">MRFRLGPHVAFAAFGIFWGAWGASLPALRDAAGLTEAQLGTALLCVGAGALPAMLFTGRAVDRFGVRVAGLFLLALGAAGILLSWWARDPVSISVGMLLVGAASGASDVSANALAALGEARSGRRVITVSHGVFSSFVVVGSLGAGALRASGQEAVAVFAAAGALIGVAGATVLIRSNGRPVTAPAAVTAPSARTLARFWPFVVVGLIGALGFAAENGHQSWGAILLEDELQAGVGVASLAPATFAAAAAVTRFAVGASTRIPESVLLIVGGVVASAGAVVVAVAPGILVALCGVTLAAIGTSVLFPTLLSTALRGVADDRRGRATSAVGTTAYLGFVVGPVYVGLLAGLVGLRGAMLGIAALTVVFAVAAPAGRRLVARTAPRTLRRR</sequence>
<evidence type="ECO:0000256" key="2">
    <source>
        <dbReference type="ARBA" id="ARBA00022692"/>
    </source>
</evidence>
<comment type="subcellular location">
    <subcellularLocation>
        <location evidence="1">Cell membrane</location>
        <topology evidence="1">Multi-pass membrane protein</topology>
    </subcellularLocation>
</comment>
<feature type="transmembrane region" description="Helical" evidence="5">
    <location>
        <begin position="156"/>
        <end position="175"/>
    </location>
</feature>
<organism evidence="7 8">
    <name type="scientific">Microbacterium ginsengiterrae</name>
    <dbReference type="NCBI Taxonomy" id="546115"/>
    <lineage>
        <taxon>Bacteria</taxon>
        <taxon>Bacillati</taxon>
        <taxon>Actinomycetota</taxon>
        <taxon>Actinomycetes</taxon>
        <taxon>Micrococcales</taxon>
        <taxon>Microbacteriaceae</taxon>
        <taxon>Microbacterium</taxon>
    </lineage>
</organism>
<feature type="transmembrane region" description="Helical" evidence="5">
    <location>
        <begin position="357"/>
        <end position="378"/>
    </location>
</feature>
<dbReference type="AlphaFoldDB" id="A0A7W9FD47"/>
<gene>
    <name evidence="7" type="ORF">HD600_001386</name>
</gene>
<evidence type="ECO:0000256" key="3">
    <source>
        <dbReference type="ARBA" id="ARBA00022989"/>
    </source>
</evidence>
<evidence type="ECO:0000313" key="7">
    <source>
        <dbReference type="EMBL" id="MBB5742889.1"/>
    </source>
</evidence>
<dbReference type="InterPro" id="IPR011701">
    <property type="entry name" value="MFS"/>
</dbReference>
<feature type="transmembrane region" description="Helical" evidence="5">
    <location>
        <begin position="331"/>
        <end position="351"/>
    </location>
</feature>
<evidence type="ECO:0000256" key="1">
    <source>
        <dbReference type="ARBA" id="ARBA00004651"/>
    </source>
</evidence>
<feature type="transmembrane region" description="Helical" evidence="5">
    <location>
        <begin position="129"/>
        <end position="150"/>
    </location>
</feature>
<evidence type="ECO:0000256" key="4">
    <source>
        <dbReference type="ARBA" id="ARBA00023136"/>
    </source>
</evidence>
<dbReference type="SUPFAM" id="SSF103473">
    <property type="entry name" value="MFS general substrate transporter"/>
    <property type="match status" value="1"/>
</dbReference>
<feature type="transmembrane region" description="Helical" evidence="5">
    <location>
        <begin position="288"/>
        <end position="310"/>
    </location>
</feature>
<dbReference type="PANTHER" id="PTHR23514">
    <property type="entry name" value="BYPASS OF STOP CODON PROTEIN 6"/>
    <property type="match status" value="1"/>
</dbReference>
<comment type="caution">
    <text evidence="7">The sequence shown here is derived from an EMBL/GenBank/DDBJ whole genome shotgun (WGS) entry which is preliminary data.</text>
</comment>
<evidence type="ECO:0000256" key="5">
    <source>
        <dbReference type="SAM" id="Phobius"/>
    </source>
</evidence>
<protein>
    <submittedName>
        <fullName evidence="7">Putative MFS family arabinose efflux permease</fullName>
    </submittedName>
</protein>
<dbReference type="RefSeq" id="WP_184282520.1">
    <property type="nucleotide sequence ID" value="NZ_BAAAPG010000001.1"/>
</dbReference>
<keyword evidence="2 5" id="KW-0812">Transmembrane</keyword>
<dbReference type="PROSITE" id="PS50850">
    <property type="entry name" value="MFS"/>
    <property type="match status" value="1"/>
</dbReference>
<dbReference type="Proteomes" id="UP000517712">
    <property type="component" value="Unassembled WGS sequence"/>
</dbReference>
<dbReference type="EMBL" id="JACHMU010000001">
    <property type="protein sequence ID" value="MBB5742889.1"/>
    <property type="molecule type" value="Genomic_DNA"/>
</dbReference>
<keyword evidence="4 5" id="KW-0472">Membrane</keyword>
<feature type="transmembrane region" description="Helical" evidence="5">
    <location>
        <begin position="38"/>
        <end position="56"/>
    </location>
</feature>
<reference evidence="7 8" key="1">
    <citation type="submission" date="2020-08" db="EMBL/GenBank/DDBJ databases">
        <title>Sequencing the genomes of 1000 actinobacteria strains.</title>
        <authorList>
            <person name="Klenk H.-P."/>
        </authorList>
    </citation>
    <scope>NUCLEOTIDE SEQUENCE [LARGE SCALE GENOMIC DNA]</scope>
    <source>
        <strain evidence="7 8">DSM 24823</strain>
    </source>
</reference>
<feature type="transmembrane region" description="Helical" evidence="5">
    <location>
        <begin position="235"/>
        <end position="256"/>
    </location>
</feature>
<evidence type="ECO:0000259" key="6">
    <source>
        <dbReference type="PROSITE" id="PS50850"/>
    </source>
</evidence>
<feature type="transmembrane region" description="Helical" evidence="5">
    <location>
        <begin position="68"/>
        <end position="87"/>
    </location>
</feature>
<dbReference type="InterPro" id="IPR020846">
    <property type="entry name" value="MFS_dom"/>
</dbReference>
<keyword evidence="8" id="KW-1185">Reference proteome</keyword>